<evidence type="ECO:0000313" key="4">
    <source>
        <dbReference type="Proteomes" id="UP000374630"/>
    </source>
</evidence>
<reference evidence="3 4" key="1">
    <citation type="journal article" date="2019" name="Syst. Appl. Microbiol.">
        <title>Characterization of Bifidobacterium species in feaces of the Egyptian fruit bat: Description of B. vespertilionis sp. nov. and B. rousetti sp. nov.</title>
        <authorList>
            <person name="Modesto M."/>
            <person name="Satti M."/>
            <person name="Watanabe K."/>
            <person name="Puglisi E."/>
            <person name="Morelli L."/>
            <person name="Huang C.-H."/>
            <person name="Liou J.-S."/>
            <person name="Miyashita M."/>
            <person name="Tamura T."/>
            <person name="Saito S."/>
            <person name="Mori K."/>
            <person name="Huang L."/>
            <person name="Sciavilla P."/>
            <person name="Sandri C."/>
            <person name="Spiezio C."/>
            <person name="Vitali F."/>
            <person name="Cavalieri D."/>
            <person name="Perpetuini G."/>
            <person name="Tofalo R."/>
            <person name="Bonetti A."/>
            <person name="Arita M."/>
            <person name="Mattarelli P."/>
        </authorList>
    </citation>
    <scope>NUCLEOTIDE SEQUENCE [LARGE SCALE GENOMIC DNA]</scope>
    <source>
        <strain evidence="1 4">RST16</strain>
        <strain evidence="2 3">RST8</strain>
    </source>
</reference>
<dbReference type="AlphaFoldDB" id="A0A5J5DXX5"/>
<dbReference type="EMBL" id="RZNZ01000003">
    <property type="protein sequence ID" value="KAA8821675.1"/>
    <property type="molecule type" value="Genomic_DNA"/>
</dbReference>
<dbReference type="PROSITE" id="PS51257">
    <property type="entry name" value="PROKAR_LIPOPROTEIN"/>
    <property type="match status" value="1"/>
</dbReference>
<name>A0A5J5DXX5_9BIFI</name>
<evidence type="ECO:0000313" key="1">
    <source>
        <dbReference type="EMBL" id="KAA8821675.1"/>
    </source>
</evidence>
<protein>
    <recommendedName>
        <fullName evidence="5">Lipoprotein</fullName>
    </recommendedName>
</protein>
<dbReference type="Proteomes" id="UP000345527">
    <property type="component" value="Unassembled WGS sequence"/>
</dbReference>
<dbReference type="RefSeq" id="WP_150353077.1">
    <property type="nucleotide sequence ID" value="NZ_RZNZ01000003.1"/>
</dbReference>
<accession>A0A5J5DXX5</accession>
<keyword evidence="4" id="KW-1185">Reference proteome</keyword>
<dbReference type="EMBL" id="RZOA01000001">
    <property type="protein sequence ID" value="KAA8824755.1"/>
    <property type="molecule type" value="Genomic_DNA"/>
</dbReference>
<gene>
    <name evidence="2" type="ORF">EM848_00650</name>
    <name evidence="1" type="ORF">EMO90_03355</name>
</gene>
<evidence type="ECO:0008006" key="5">
    <source>
        <dbReference type="Google" id="ProtNLM"/>
    </source>
</evidence>
<evidence type="ECO:0000313" key="2">
    <source>
        <dbReference type="EMBL" id="KAA8824755.1"/>
    </source>
</evidence>
<organism evidence="2 3">
    <name type="scientific">Bifidobacterium vespertilionis</name>
    <dbReference type="NCBI Taxonomy" id="2562524"/>
    <lineage>
        <taxon>Bacteria</taxon>
        <taxon>Bacillati</taxon>
        <taxon>Actinomycetota</taxon>
        <taxon>Actinomycetes</taxon>
        <taxon>Bifidobacteriales</taxon>
        <taxon>Bifidobacteriaceae</taxon>
        <taxon>Bifidobacterium</taxon>
    </lineage>
</organism>
<proteinExistence type="predicted"/>
<sequence>MNKLTMMRYVQSALMIVAMIVVLGGCEAKKDQSAVVPLTLQTAVSDLISNPTELSQAKEMLTVQCARALGFDMPSALAVSTSSKGYADVGGIFRSQAEAMAVGYPTVTVDYAKGVDTLDAYRDTLSESESDRFAEEVSGTLGGDPSKNTACWNQATRWLYGSWDNYTMLSNTFNEYGRSKSDTTLNDPDVVAAIRDEYMPCMAEYGYKVRGLRAYEIAQKEFGAYRTYNEPPDEREKTLARHDFDCQERADLMDKLDAAMQRTAGKWMLENEAMLLERHELLEQAMDRVKQVIDGSVTYQTISQQAQ</sequence>
<evidence type="ECO:0000313" key="3">
    <source>
        <dbReference type="Proteomes" id="UP000345527"/>
    </source>
</evidence>
<comment type="caution">
    <text evidence="2">The sequence shown here is derived from an EMBL/GenBank/DDBJ whole genome shotgun (WGS) entry which is preliminary data.</text>
</comment>
<dbReference type="OrthoDB" id="3239245at2"/>
<dbReference type="Proteomes" id="UP000374630">
    <property type="component" value="Unassembled WGS sequence"/>
</dbReference>